<dbReference type="EMBL" id="DROK01000209">
    <property type="protein sequence ID" value="HHI97615.1"/>
    <property type="molecule type" value="Genomic_DNA"/>
</dbReference>
<name>A0A7V5P0I3_9BACT</name>
<protein>
    <submittedName>
        <fullName evidence="2">DUF3343 domain-containing protein</fullName>
    </submittedName>
</protein>
<gene>
    <name evidence="2" type="ORF">ENJ96_07155</name>
</gene>
<sequence>MKKVIFLFPSIHYVLKAEKHLKKEGFEPEIIPVPKELSSDCGMALAFEEEKAQRALLTLPEGLKPEKVFRRTGQGYEELPW</sequence>
<dbReference type="AlphaFoldDB" id="A0A7V5P0I3"/>
<organism evidence="2">
    <name type="scientific">Thermodesulfatator atlanticus</name>
    <dbReference type="NCBI Taxonomy" id="501497"/>
    <lineage>
        <taxon>Bacteria</taxon>
        <taxon>Pseudomonadati</taxon>
        <taxon>Thermodesulfobacteriota</taxon>
        <taxon>Thermodesulfobacteria</taxon>
        <taxon>Thermodesulfobacteriales</taxon>
        <taxon>Thermodesulfatatoraceae</taxon>
        <taxon>Thermodesulfatator</taxon>
    </lineage>
</organism>
<dbReference type="InterPro" id="IPR021778">
    <property type="entry name" value="Se/S_carrier-like"/>
</dbReference>
<accession>A0A7V5P0I3</accession>
<reference evidence="2" key="1">
    <citation type="journal article" date="2020" name="mSystems">
        <title>Genome- and Community-Level Interaction Insights into Carbon Utilization and Element Cycling Functions of Hydrothermarchaeota in Hydrothermal Sediment.</title>
        <authorList>
            <person name="Zhou Z."/>
            <person name="Liu Y."/>
            <person name="Xu W."/>
            <person name="Pan J."/>
            <person name="Luo Z.H."/>
            <person name="Li M."/>
        </authorList>
    </citation>
    <scope>NUCLEOTIDE SEQUENCE [LARGE SCALE GENOMIC DNA]</scope>
    <source>
        <strain evidence="2">HyVt-533</strain>
    </source>
</reference>
<comment type="caution">
    <text evidence="2">The sequence shown here is derived from an EMBL/GenBank/DDBJ whole genome shotgun (WGS) entry which is preliminary data.</text>
</comment>
<proteinExistence type="predicted"/>
<evidence type="ECO:0000259" key="1">
    <source>
        <dbReference type="Pfam" id="PF11823"/>
    </source>
</evidence>
<feature type="domain" description="Putative Se/S carrier protein-like" evidence="1">
    <location>
        <begin position="4"/>
        <end position="68"/>
    </location>
</feature>
<evidence type="ECO:0000313" key="2">
    <source>
        <dbReference type="EMBL" id="HHI97615.1"/>
    </source>
</evidence>
<dbReference type="Proteomes" id="UP000886101">
    <property type="component" value="Unassembled WGS sequence"/>
</dbReference>
<dbReference type="Pfam" id="PF11823">
    <property type="entry name" value="Se_S_carrier"/>
    <property type="match status" value="1"/>
</dbReference>